<keyword evidence="2" id="KW-0378">Hydrolase</keyword>
<organism evidence="4 5">
    <name type="scientific">Catellatospora bangladeshensis</name>
    <dbReference type="NCBI Taxonomy" id="310355"/>
    <lineage>
        <taxon>Bacteria</taxon>
        <taxon>Bacillati</taxon>
        <taxon>Actinomycetota</taxon>
        <taxon>Actinomycetes</taxon>
        <taxon>Micromonosporales</taxon>
        <taxon>Micromonosporaceae</taxon>
        <taxon>Catellatospora</taxon>
    </lineage>
</organism>
<dbReference type="PANTHER" id="PTHR43798">
    <property type="entry name" value="MONOACYLGLYCEROL LIPASE"/>
    <property type="match status" value="1"/>
</dbReference>
<evidence type="ECO:0000256" key="2">
    <source>
        <dbReference type="ARBA" id="ARBA00022801"/>
    </source>
</evidence>
<keyword evidence="5" id="KW-1185">Reference proteome</keyword>
<gene>
    <name evidence="4" type="ORF">Cba03nite_18350</name>
</gene>
<dbReference type="InterPro" id="IPR000073">
    <property type="entry name" value="AB_hydrolase_1"/>
</dbReference>
<dbReference type="PANTHER" id="PTHR43798:SF33">
    <property type="entry name" value="HYDROLASE, PUTATIVE (AFU_ORTHOLOGUE AFUA_2G14860)-RELATED"/>
    <property type="match status" value="1"/>
</dbReference>
<dbReference type="Pfam" id="PF12697">
    <property type="entry name" value="Abhydrolase_6"/>
    <property type="match status" value="1"/>
</dbReference>
<accession>A0A8J3NIK7</accession>
<evidence type="ECO:0000256" key="1">
    <source>
        <dbReference type="ARBA" id="ARBA00010088"/>
    </source>
</evidence>
<proteinExistence type="inferred from homology"/>
<dbReference type="InterPro" id="IPR050266">
    <property type="entry name" value="AB_hydrolase_sf"/>
</dbReference>
<evidence type="ECO:0000259" key="3">
    <source>
        <dbReference type="Pfam" id="PF12697"/>
    </source>
</evidence>
<dbReference type="RefSeq" id="WP_203744045.1">
    <property type="nucleotide sequence ID" value="NZ_BONF01000009.1"/>
</dbReference>
<reference evidence="4 5" key="1">
    <citation type="submission" date="2021-01" db="EMBL/GenBank/DDBJ databases">
        <title>Whole genome shotgun sequence of Catellatospora bangladeshensis NBRC 107357.</title>
        <authorList>
            <person name="Komaki H."/>
            <person name="Tamura T."/>
        </authorList>
    </citation>
    <scope>NUCLEOTIDE SEQUENCE [LARGE SCALE GENOMIC DNA]</scope>
    <source>
        <strain evidence="4 5">NBRC 107357</strain>
    </source>
</reference>
<sequence length="278" mass="30306">MRMVAMDDGVRLRTWTTGTPSTLSPVVLLHGGPGMWDYLAPVADMLAPYTVVHRFDQRGCGGSDLSDGYTMARFVDDVEQLRRHWAHERWAVLGHSFGATLAFDYAVAHPRHTSALGYLSGVGVGDWRSAYQQEKARRLTAAQAARLADLTARPARSRDEEAEWRALNWCTDHADPVSGWALAMADACPDVPINTEAHRLLNGETKRRADAAVLAQAAALDLPCWFVHGAADPRPASAVAALAAAVPGARMHVIDGAGHQPWHERPAELATVLRRIIE</sequence>
<dbReference type="GO" id="GO:0016020">
    <property type="term" value="C:membrane"/>
    <property type="evidence" value="ECO:0007669"/>
    <property type="project" value="TreeGrafter"/>
</dbReference>
<dbReference type="Proteomes" id="UP000601223">
    <property type="component" value="Unassembled WGS sequence"/>
</dbReference>
<dbReference type="EMBL" id="BONF01000009">
    <property type="protein sequence ID" value="GIF80486.1"/>
    <property type="molecule type" value="Genomic_DNA"/>
</dbReference>
<dbReference type="InterPro" id="IPR029058">
    <property type="entry name" value="AB_hydrolase_fold"/>
</dbReference>
<name>A0A8J3NIK7_9ACTN</name>
<comment type="similarity">
    <text evidence="1">Belongs to the peptidase S33 family.</text>
</comment>
<dbReference type="AlphaFoldDB" id="A0A8J3NIK7"/>
<dbReference type="GO" id="GO:0004177">
    <property type="term" value="F:aminopeptidase activity"/>
    <property type="evidence" value="ECO:0007669"/>
    <property type="project" value="UniProtKB-EC"/>
</dbReference>
<feature type="domain" description="AB hydrolase-1" evidence="3">
    <location>
        <begin position="26"/>
        <end position="271"/>
    </location>
</feature>
<comment type="caution">
    <text evidence="4">The sequence shown here is derived from an EMBL/GenBank/DDBJ whole genome shotgun (WGS) entry which is preliminary data.</text>
</comment>
<dbReference type="SUPFAM" id="SSF53474">
    <property type="entry name" value="alpha/beta-Hydrolases"/>
    <property type="match status" value="1"/>
</dbReference>
<dbReference type="InterPro" id="IPR002410">
    <property type="entry name" value="Peptidase_S33"/>
</dbReference>
<dbReference type="GO" id="GO:0006508">
    <property type="term" value="P:proteolysis"/>
    <property type="evidence" value="ECO:0007669"/>
    <property type="project" value="InterPro"/>
</dbReference>
<dbReference type="PRINTS" id="PR00793">
    <property type="entry name" value="PROAMNOPTASE"/>
</dbReference>
<dbReference type="Gene3D" id="3.40.50.1820">
    <property type="entry name" value="alpha/beta hydrolase"/>
    <property type="match status" value="1"/>
</dbReference>
<protein>
    <recommendedName>
        <fullName evidence="3">AB hydrolase-1 domain-containing protein</fullName>
    </recommendedName>
</protein>
<evidence type="ECO:0000313" key="4">
    <source>
        <dbReference type="EMBL" id="GIF80486.1"/>
    </source>
</evidence>
<evidence type="ECO:0000313" key="5">
    <source>
        <dbReference type="Proteomes" id="UP000601223"/>
    </source>
</evidence>